<dbReference type="AlphaFoldDB" id="A0A1R3I7A3"/>
<reference evidence="7" key="1">
    <citation type="submission" date="2013-09" db="EMBL/GenBank/DDBJ databases">
        <title>Corchorus olitorius genome sequencing.</title>
        <authorList>
            <person name="Alam M."/>
            <person name="Haque M.S."/>
            <person name="Islam M.S."/>
            <person name="Emdad E.M."/>
            <person name="Islam M.M."/>
            <person name="Ahmed B."/>
            <person name="Halim A."/>
            <person name="Hossen Q.M.M."/>
            <person name="Hossain M.Z."/>
            <person name="Ahmed R."/>
            <person name="Khan M.M."/>
            <person name="Islam R."/>
            <person name="Rashid M.M."/>
            <person name="Khan S.A."/>
            <person name="Rahman M.S."/>
            <person name="Alam M."/>
            <person name="Yahiya A.S."/>
            <person name="Khan M.S."/>
            <person name="Azam M.S."/>
            <person name="Haque T."/>
            <person name="Lashkar M.Z.H."/>
            <person name="Akhand A.I."/>
            <person name="Morshed G."/>
            <person name="Roy S."/>
            <person name="Uddin K.S."/>
            <person name="Rabeya T."/>
            <person name="Hossain A.S."/>
            <person name="Chowdhury A."/>
            <person name="Snigdha A.R."/>
            <person name="Mortoza M.S."/>
            <person name="Matin S.A."/>
            <person name="Hoque S.M.E."/>
            <person name="Islam M.K."/>
            <person name="Roy D.K."/>
            <person name="Haider R."/>
            <person name="Moosa M.M."/>
            <person name="Elias S.M."/>
            <person name="Hasan A.M."/>
            <person name="Jahan S."/>
            <person name="Shafiuddin M."/>
            <person name="Mahmood N."/>
            <person name="Shommy N.S."/>
        </authorList>
    </citation>
    <scope>NUCLEOTIDE SEQUENCE [LARGE SCALE GENOMIC DNA]</scope>
    <source>
        <strain evidence="7">cv. O-4</strain>
    </source>
</reference>
<evidence type="ECO:0008006" key="8">
    <source>
        <dbReference type="Google" id="ProtNLM"/>
    </source>
</evidence>
<evidence type="ECO:0000256" key="2">
    <source>
        <dbReference type="ARBA" id="ARBA00022723"/>
    </source>
</evidence>
<dbReference type="GO" id="GO:0046872">
    <property type="term" value="F:metal ion binding"/>
    <property type="evidence" value="ECO:0007669"/>
    <property type="project" value="UniProtKB-KW"/>
</dbReference>
<dbReference type="PANTHER" id="PTHR46030">
    <property type="entry name" value="ALPHA-KETOGLUTARATE-DEPENDENT DIOXYGENASE ALKB HOMOLOG 6"/>
    <property type="match status" value="1"/>
</dbReference>
<keyword evidence="2" id="KW-0479">Metal-binding</keyword>
<accession>A0A1R3I7A3</accession>
<dbReference type="Proteomes" id="UP000187203">
    <property type="component" value="Unassembled WGS sequence"/>
</dbReference>
<dbReference type="GO" id="GO:0005634">
    <property type="term" value="C:nucleus"/>
    <property type="evidence" value="ECO:0007669"/>
    <property type="project" value="TreeGrafter"/>
</dbReference>
<evidence type="ECO:0000256" key="4">
    <source>
        <dbReference type="ARBA" id="ARBA00023002"/>
    </source>
</evidence>
<keyword evidence="5" id="KW-0408">Iron</keyword>
<keyword evidence="3" id="KW-0223">Dioxygenase</keyword>
<dbReference type="GO" id="GO:0051213">
    <property type="term" value="F:dioxygenase activity"/>
    <property type="evidence" value="ECO:0007669"/>
    <property type="project" value="UniProtKB-KW"/>
</dbReference>
<protein>
    <recommendedName>
        <fullName evidence="8">Oxoglutarate/iron-dependent dioxygenase</fullName>
    </recommendedName>
</protein>
<dbReference type="Gene3D" id="2.60.120.1520">
    <property type="match status" value="1"/>
</dbReference>
<evidence type="ECO:0000313" key="6">
    <source>
        <dbReference type="EMBL" id="OMO78467.1"/>
    </source>
</evidence>
<comment type="caution">
    <text evidence="6">The sequence shown here is derived from an EMBL/GenBank/DDBJ whole genome shotgun (WGS) entry which is preliminary data.</text>
</comment>
<dbReference type="InterPro" id="IPR032862">
    <property type="entry name" value="ALKBH6"/>
</dbReference>
<dbReference type="STRING" id="93759.A0A1R3I7A3"/>
<evidence type="ECO:0000256" key="3">
    <source>
        <dbReference type="ARBA" id="ARBA00022964"/>
    </source>
</evidence>
<evidence type="ECO:0000313" key="7">
    <source>
        <dbReference type="Proteomes" id="UP000187203"/>
    </source>
</evidence>
<dbReference type="EMBL" id="AWUE01018753">
    <property type="protein sequence ID" value="OMO78467.1"/>
    <property type="molecule type" value="Genomic_DNA"/>
</dbReference>
<proteinExistence type="inferred from homology"/>
<gene>
    <name evidence="6" type="ORF">COLO4_24749</name>
</gene>
<comment type="similarity">
    <text evidence="1">Belongs to the alkB family.</text>
</comment>
<keyword evidence="4" id="KW-0560">Oxidoreductase</keyword>
<name>A0A1R3I7A3_9ROSI</name>
<dbReference type="OrthoDB" id="412814at2759"/>
<keyword evidence="7" id="KW-1185">Reference proteome</keyword>
<organism evidence="6 7">
    <name type="scientific">Corchorus olitorius</name>
    <dbReference type="NCBI Taxonomy" id="93759"/>
    <lineage>
        <taxon>Eukaryota</taxon>
        <taxon>Viridiplantae</taxon>
        <taxon>Streptophyta</taxon>
        <taxon>Embryophyta</taxon>
        <taxon>Tracheophyta</taxon>
        <taxon>Spermatophyta</taxon>
        <taxon>Magnoliopsida</taxon>
        <taxon>eudicotyledons</taxon>
        <taxon>Gunneridae</taxon>
        <taxon>Pentapetalae</taxon>
        <taxon>rosids</taxon>
        <taxon>malvids</taxon>
        <taxon>Malvales</taxon>
        <taxon>Malvaceae</taxon>
        <taxon>Grewioideae</taxon>
        <taxon>Apeibeae</taxon>
        <taxon>Corchorus</taxon>
    </lineage>
</organism>
<dbReference type="PANTHER" id="PTHR46030:SF1">
    <property type="entry name" value="ALPHA-KETOGLUTARATE-DEPENDENT DIOXYGENASE ALKB HOMOLOG 6"/>
    <property type="match status" value="1"/>
</dbReference>
<sequence length="189" mass="21234">MERKENLDNFIVGDLPTLIYIPEFIADSEQAQLLNNVAWSMKRVFCHKIPHQDGPAYYPVVAILSLGSPVVMNFTPHSRLQSCESTLRENVGDKASNGEAVEIEANDGINKHHPFSILLMPRNYLHGIEDSEVHQLDQVINETEALSLSSSGQGEVVIGDNSRIVNRTKNRISLTCRLVLKVHKNLFKF</sequence>
<evidence type="ECO:0000256" key="5">
    <source>
        <dbReference type="ARBA" id="ARBA00023004"/>
    </source>
</evidence>
<dbReference type="SUPFAM" id="SSF51197">
    <property type="entry name" value="Clavaminate synthase-like"/>
    <property type="match status" value="1"/>
</dbReference>
<evidence type="ECO:0000256" key="1">
    <source>
        <dbReference type="ARBA" id="ARBA00007879"/>
    </source>
</evidence>